<accession>A0A8X8Z744</accession>
<feature type="compositionally biased region" description="Basic and acidic residues" evidence="1">
    <location>
        <begin position="60"/>
        <end position="73"/>
    </location>
</feature>
<feature type="compositionally biased region" description="Basic and acidic residues" evidence="1">
    <location>
        <begin position="88"/>
        <end position="106"/>
    </location>
</feature>
<reference evidence="2" key="2">
    <citation type="submission" date="2020-08" db="EMBL/GenBank/DDBJ databases">
        <title>Plant Genome Project.</title>
        <authorList>
            <person name="Zhang R.-G."/>
        </authorList>
    </citation>
    <scope>NUCLEOTIDE SEQUENCE</scope>
    <source>
        <strain evidence="2">Huo1</strain>
        <tissue evidence="2">Leaf</tissue>
    </source>
</reference>
<organism evidence="2">
    <name type="scientific">Salvia splendens</name>
    <name type="common">Scarlet sage</name>
    <dbReference type="NCBI Taxonomy" id="180675"/>
    <lineage>
        <taxon>Eukaryota</taxon>
        <taxon>Viridiplantae</taxon>
        <taxon>Streptophyta</taxon>
        <taxon>Embryophyta</taxon>
        <taxon>Tracheophyta</taxon>
        <taxon>Spermatophyta</taxon>
        <taxon>Magnoliopsida</taxon>
        <taxon>eudicotyledons</taxon>
        <taxon>Gunneridae</taxon>
        <taxon>Pentapetalae</taxon>
        <taxon>asterids</taxon>
        <taxon>lamiids</taxon>
        <taxon>Lamiales</taxon>
        <taxon>Lamiaceae</taxon>
        <taxon>Nepetoideae</taxon>
        <taxon>Mentheae</taxon>
        <taxon>Salviinae</taxon>
        <taxon>Salvia</taxon>
        <taxon>Salvia subgen. Calosphace</taxon>
        <taxon>core Calosphace</taxon>
    </lineage>
</organism>
<dbReference type="AlphaFoldDB" id="A0A8X8Z744"/>
<evidence type="ECO:0000313" key="3">
    <source>
        <dbReference type="Proteomes" id="UP000298416"/>
    </source>
</evidence>
<reference evidence="2" key="1">
    <citation type="submission" date="2018-01" db="EMBL/GenBank/DDBJ databases">
        <authorList>
            <person name="Mao J.F."/>
        </authorList>
    </citation>
    <scope>NUCLEOTIDE SEQUENCE</scope>
    <source>
        <strain evidence="2">Huo1</strain>
        <tissue evidence="2">Leaf</tissue>
    </source>
</reference>
<name>A0A8X8Z744_SALSN</name>
<gene>
    <name evidence="2" type="ORF">SASPL_147873</name>
</gene>
<protein>
    <submittedName>
        <fullName evidence="2">Uncharacterized protein</fullName>
    </submittedName>
</protein>
<proteinExistence type="predicted"/>
<dbReference type="EMBL" id="PNBA02000018">
    <property type="protein sequence ID" value="KAG6393629.1"/>
    <property type="molecule type" value="Genomic_DNA"/>
</dbReference>
<evidence type="ECO:0000256" key="1">
    <source>
        <dbReference type="SAM" id="MobiDB-lite"/>
    </source>
</evidence>
<evidence type="ECO:0000313" key="2">
    <source>
        <dbReference type="EMBL" id="KAG6393629.1"/>
    </source>
</evidence>
<comment type="caution">
    <text evidence="2">The sequence shown here is derived from an EMBL/GenBank/DDBJ whole genome shotgun (WGS) entry which is preliminary data.</text>
</comment>
<feature type="region of interest" description="Disordered" evidence="1">
    <location>
        <begin position="60"/>
        <end position="106"/>
    </location>
</feature>
<sequence>MFQKGRAQDWETSGPTGVTLVDVMSEFSKHMETEIMNVQAQDGIALSMVKGLTEYFHGDSGRWQDQRTRHDELPMPAAPSLPQVFPAFDERLRSRSSDNERPQSRI</sequence>
<dbReference type="Proteomes" id="UP000298416">
    <property type="component" value="Unassembled WGS sequence"/>
</dbReference>
<keyword evidence="3" id="KW-1185">Reference proteome</keyword>